<comment type="caution">
    <text evidence="1">The sequence shown here is derived from an EMBL/GenBank/DDBJ whole genome shotgun (WGS) entry which is preliminary data.</text>
</comment>
<name>A0A1M2W2B4_TRAPU</name>
<dbReference type="InterPro" id="IPR032675">
    <property type="entry name" value="LRR_dom_sf"/>
</dbReference>
<dbReference type="Proteomes" id="UP000184267">
    <property type="component" value="Unassembled WGS sequence"/>
</dbReference>
<evidence type="ECO:0000313" key="2">
    <source>
        <dbReference type="Proteomes" id="UP000184267"/>
    </source>
</evidence>
<sequence>MPIKELFVSALEALVSRIASDDISRDELDDIHELLWSATTTRRSIKSFVANARNALCRVNHLPPELLRLVFIECIRPTTLSCLIRQGQTWGCGWTHAHMRASDVVALSHVCQRWREIILLTPHMWTSIRDIHAAETKTFLERAQSLPLHVTLSKCPAWFLDVCEDRGALIRELHWSSPERYTVSKAPLDINAPKVERLSLSKGPNGADYPDTIILKGATQNMKMLSMNDIGWFPTNQFPALTHLVISDSNLRAYKLRSFLARCPNLTVLVIRSSSLGNTGAPPAQLPATPYLRHLRKVSLHMRLVDLLSILPINRAYATIELTNDKFTIPRGFVNRLLAHPDYTQQPLSTLYISDSSETESGDWNSLMLTNGSGGICFKSTSGLSAQTAALFARYGGLDNVTELWINGVDMVMFRLCIAVRPGLLNLRTLSVLHADHADSIPALSMLVQYVRVETKGIKAALLAPPALRLVLSDGADLDARQATREMLALLGGAGAPLRWEKKDRRLILRAPRFSPEYYTAVVPRLLARWESVETEVGSGGDDALPVACAEDGFTAWEEE</sequence>
<reference evidence="1 2" key="1">
    <citation type="submission" date="2016-10" db="EMBL/GenBank/DDBJ databases">
        <title>Genome sequence of the basidiomycete white-rot fungus Trametes pubescens.</title>
        <authorList>
            <person name="Makela M.R."/>
            <person name="Granchi Z."/>
            <person name="Peng M."/>
            <person name="De Vries R.P."/>
            <person name="Grigoriev I."/>
            <person name="Riley R."/>
            <person name="Hilden K."/>
        </authorList>
    </citation>
    <scope>NUCLEOTIDE SEQUENCE [LARGE SCALE GENOMIC DNA]</scope>
    <source>
        <strain evidence="1 2">FBCC735</strain>
    </source>
</reference>
<gene>
    <name evidence="1" type="ORF">TRAPUB_9482</name>
</gene>
<organism evidence="1 2">
    <name type="scientific">Trametes pubescens</name>
    <name type="common">White-rot fungus</name>
    <dbReference type="NCBI Taxonomy" id="154538"/>
    <lineage>
        <taxon>Eukaryota</taxon>
        <taxon>Fungi</taxon>
        <taxon>Dikarya</taxon>
        <taxon>Basidiomycota</taxon>
        <taxon>Agaricomycotina</taxon>
        <taxon>Agaricomycetes</taxon>
        <taxon>Polyporales</taxon>
        <taxon>Polyporaceae</taxon>
        <taxon>Trametes</taxon>
    </lineage>
</organism>
<protein>
    <submittedName>
        <fullName evidence="1">Uncharacterized protein</fullName>
    </submittedName>
</protein>
<dbReference type="Gene3D" id="3.80.10.10">
    <property type="entry name" value="Ribonuclease Inhibitor"/>
    <property type="match status" value="1"/>
</dbReference>
<dbReference type="SUPFAM" id="SSF52047">
    <property type="entry name" value="RNI-like"/>
    <property type="match status" value="1"/>
</dbReference>
<dbReference type="EMBL" id="MNAD01000344">
    <property type="protein sequence ID" value="OJT13998.1"/>
    <property type="molecule type" value="Genomic_DNA"/>
</dbReference>
<proteinExistence type="predicted"/>
<accession>A0A1M2W2B4</accession>
<dbReference type="Gene3D" id="1.20.1280.50">
    <property type="match status" value="1"/>
</dbReference>
<dbReference type="OrthoDB" id="2731171at2759"/>
<dbReference type="STRING" id="154538.A0A1M2W2B4"/>
<dbReference type="AlphaFoldDB" id="A0A1M2W2B4"/>
<dbReference type="OMA" id="RWESVET"/>
<evidence type="ECO:0000313" key="1">
    <source>
        <dbReference type="EMBL" id="OJT13998.1"/>
    </source>
</evidence>
<keyword evidence="2" id="KW-1185">Reference proteome</keyword>